<evidence type="ECO:0000313" key="2">
    <source>
        <dbReference type="EMBL" id="GIJ56114.1"/>
    </source>
</evidence>
<dbReference type="EMBL" id="BOPG01000023">
    <property type="protein sequence ID" value="GIJ56114.1"/>
    <property type="molecule type" value="Genomic_DNA"/>
</dbReference>
<reference evidence="2" key="1">
    <citation type="submission" date="2021-01" db="EMBL/GenBank/DDBJ databases">
        <title>Whole genome shotgun sequence of Virgisporangium aurantiacum NBRC 16421.</title>
        <authorList>
            <person name="Komaki H."/>
            <person name="Tamura T."/>
        </authorList>
    </citation>
    <scope>NUCLEOTIDE SEQUENCE</scope>
    <source>
        <strain evidence="2">NBRC 16421</strain>
    </source>
</reference>
<proteinExistence type="predicted"/>
<dbReference type="AlphaFoldDB" id="A0A8J3Z2L1"/>
<feature type="transmembrane region" description="Helical" evidence="1">
    <location>
        <begin position="20"/>
        <end position="40"/>
    </location>
</feature>
<keyword evidence="1" id="KW-1133">Transmembrane helix</keyword>
<dbReference type="RefSeq" id="WP_203993885.1">
    <property type="nucleotide sequence ID" value="NZ_BOPG01000023.1"/>
</dbReference>
<dbReference type="Proteomes" id="UP000612585">
    <property type="component" value="Unassembled WGS sequence"/>
</dbReference>
<protein>
    <submittedName>
        <fullName evidence="2">Uncharacterized protein</fullName>
    </submittedName>
</protein>
<evidence type="ECO:0000313" key="3">
    <source>
        <dbReference type="Proteomes" id="UP000612585"/>
    </source>
</evidence>
<name>A0A8J3Z2L1_9ACTN</name>
<comment type="caution">
    <text evidence="2">The sequence shown here is derived from an EMBL/GenBank/DDBJ whole genome shotgun (WGS) entry which is preliminary data.</text>
</comment>
<keyword evidence="3" id="KW-1185">Reference proteome</keyword>
<organism evidence="2 3">
    <name type="scientific">Virgisporangium aurantiacum</name>
    <dbReference type="NCBI Taxonomy" id="175570"/>
    <lineage>
        <taxon>Bacteria</taxon>
        <taxon>Bacillati</taxon>
        <taxon>Actinomycetota</taxon>
        <taxon>Actinomycetes</taxon>
        <taxon>Micromonosporales</taxon>
        <taxon>Micromonosporaceae</taxon>
        <taxon>Virgisporangium</taxon>
    </lineage>
</organism>
<feature type="transmembrane region" description="Helical" evidence="1">
    <location>
        <begin position="46"/>
        <end position="68"/>
    </location>
</feature>
<keyword evidence="1" id="KW-0472">Membrane</keyword>
<feature type="transmembrane region" description="Helical" evidence="1">
    <location>
        <begin position="102"/>
        <end position="123"/>
    </location>
</feature>
<gene>
    <name evidence="2" type="ORF">Vau01_036300</name>
</gene>
<evidence type="ECO:0000256" key="1">
    <source>
        <dbReference type="SAM" id="Phobius"/>
    </source>
</evidence>
<accession>A0A8J3Z2L1</accession>
<feature type="transmembrane region" description="Helical" evidence="1">
    <location>
        <begin position="174"/>
        <end position="192"/>
    </location>
</feature>
<feature type="transmembrane region" description="Helical" evidence="1">
    <location>
        <begin position="129"/>
        <end position="148"/>
    </location>
</feature>
<sequence>MGRPAADGGRSVAAAPADRAGAAIALLLPLMVALTGDLAVNTAGSVPVAVALSAAAALTAFQCGRVYVRLQNAPLYPRENYFGEADIVPELPEAPVVARRRFYVAAAAAGGTALLLATAEVVVGMRAPVAALALAVGVAVDAVRAGRLDPARREKAMRGRYVLYLRNFARARPWIVLATVLAAAPGPVLAVLSPRRTEARSPSWYLLGVLFPVQFARIRFWATGDDQWHRVVTSCMNSSRAIVYDCSGLPQTETATSGLELEIGFSAAFGGAHPTAYVTEPGLLLPAWLPVPAILQTRPTPWWLLRRFRALVGRLRAVILRRLPAAEQDYLDRFYAALGEQWTEAAIRDRNLAHREGRRDPHELLMSRDPAAASAAEIRRRETNTG</sequence>
<keyword evidence="1" id="KW-0812">Transmembrane</keyword>